<name>A0A6C0C3U4_9ZZZZ</name>
<protein>
    <recommendedName>
        <fullName evidence="2">CMP/dCMP-type deaminase domain-containing protein</fullName>
    </recommendedName>
</protein>
<dbReference type="AlphaFoldDB" id="A0A6C0C3U4"/>
<evidence type="ECO:0008006" key="2">
    <source>
        <dbReference type="Google" id="ProtNLM"/>
    </source>
</evidence>
<reference evidence="1" key="1">
    <citation type="journal article" date="2020" name="Nature">
        <title>Giant virus diversity and host interactions through global metagenomics.</title>
        <authorList>
            <person name="Schulz F."/>
            <person name="Roux S."/>
            <person name="Paez-Espino D."/>
            <person name="Jungbluth S."/>
            <person name="Walsh D.A."/>
            <person name="Denef V.J."/>
            <person name="McMahon K.D."/>
            <person name="Konstantinidis K.T."/>
            <person name="Eloe-Fadrosh E.A."/>
            <person name="Kyrpides N.C."/>
            <person name="Woyke T."/>
        </authorList>
    </citation>
    <scope>NUCLEOTIDE SEQUENCE</scope>
    <source>
        <strain evidence="1">GVMAG-M-3300020185-33</strain>
    </source>
</reference>
<sequence>MKKLTIYIARYKSSTKNISGHSAPCSNCLCKIKELGIKKIVYVNAHGQIIKCLARKFSTNYVSVGYREYARQNITVQ</sequence>
<dbReference type="EMBL" id="MN739334">
    <property type="protein sequence ID" value="QHS98992.1"/>
    <property type="molecule type" value="Genomic_DNA"/>
</dbReference>
<organism evidence="1">
    <name type="scientific">viral metagenome</name>
    <dbReference type="NCBI Taxonomy" id="1070528"/>
    <lineage>
        <taxon>unclassified sequences</taxon>
        <taxon>metagenomes</taxon>
        <taxon>organismal metagenomes</taxon>
    </lineage>
</organism>
<evidence type="ECO:0000313" key="1">
    <source>
        <dbReference type="EMBL" id="QHS98992.1"/>
    </source>
</evidence>
<accession>A0A6C0C3U4</accession>
<proteinExistence type="predicted"/>